<comment type="caution">
    <text evidence="3">The sequence shown here is derived from an EMBL/GenBank/DDBJ whole genome shotgun (WGS) entry which is preliminary data.</text>
</comment>
<feature type="domain" description="HTH cro/C1-type" evidence="2">
    <location>
        <begin position="26"/>
        <end position="80"/>
    </location>
</feature>
<keyword evidence="4" id="KW-1185">Reference proteome</keyword>
<dbReference type="RefSeq" id="WP_188450697.1">
    <property type="nucleotide sequence ID" value="NZ_BMFS01000001.1"/>
</dbReference>
<evidence type="ECO:0000256" key="1">
    <source>
        <dbReference type="SAM" id="MobiDB-lite"/>
    </source>
</evidence>
<evidence type="ECO:0000313" key="4">
    <source>
        <dbReference type="Proteomes" id="UP000648722"/>
    </source>
</evidence>
<proteinExistence type="predicted"/>
<dbReference type="CDD" id="cd00093">
    <property type="entry name" value="HTH_XRE"/>
    <property type="match status" value="1"/>
</dbReference>
<organism evidence="3 4">
    <name type="scientific">Glycocaulis albus</name>
    <dbReference type="NCBI Taxonomy" id="1382801"/>
    <lineage>
        <taxon>Bacteria</taxon>
        <taxon>Pseudomonadati</taxon>
        <taxon>Pseudomonadota</taxon>
        <taxon>Alphaproteobacteria</taxon>
        <taxon>Maricaulales</taxon>
        <taxon>Maricaulaceae</taxon>
        <taxon>Glycocaulis</taxon>
    </lineage>
</organism>
<dbReference type="EMBL" id="BMFS01000001">
    <property type="protein sequence ID" value="GGG90556.1"/>
    <property type="molecule type" value="Genomic_DNA"/>
</dbReference>
<protein>
    <submittedName>
        <fullName evidence="3">Transcriptional regulator</fullName>
    </submittedName>
</protein>
<dbReference type="InterPro" id="IPR001387">
    <property type="entry name" value="Cro/C1-type_HTH"/>
</dbReference>
<name>A0ABQ1XCV3_9PROT</name>
<dbReference type="SMART" id="SM00530">
    <property type="entry name" value="HTH_XRE"/>
    <property type="match status" value="1"/>
</dbReference>
<sequence length="144" mass="16279">MQPQVTDSAAAPVRRPNIDRHVGERLRRRRRLLGLTQKELADRVGIRFQQIHKYETGINRMSASRLFEIAEALGAPVEHFYDGLKTGGASGDLHGDLLSRRETMELVRAYYRLGRAPRQRFLELAKTLQSALDPAVRNSDTGQA</sequence>
<accession>A0ABQ1XCV3</accession>
<gene>
    <name evidence="3" type="primary">staR</name>
    <name evidence="3" type="ORF">GCM10007420_02120</name>
</gene>
<dbReference type="SUPFAM" id="SSF47413">
    <property type="entry name" value="lambda repressor-like DNA-binding domains"/>
    <property type="match status" value="1"/>
</dbReference>
<feature type="region of interest" description="Disordered" evidence="1">
    <location>
        <begin position="1"/>
        <end position="20"/>
    </location>
</feature>
<dbReference type="PROSITE" id="PS50943">
    <property type="entry name" value="HTH_CROC1"/>
    <property type="match status" value="1"/>
</dbReference>
<evidence type="ECO:0000313" key="3">
    <source>
        <dbReference type="EMBL" id="GGG90556.1"/>
    </source>
</evidence>
<dbReference type="Proteomes" id="UP000648722">
    <property type="component" value="Unassembled WGS sequence"/>
</dbReference>
<dbReference type="Gene3D" id="1.10.260.40">
    <property type="entry name" value="lambda repressor-like DNA-binding domains"/>
    <property type="match status" value="1"/>
</dbReference>
<reference evidence="4" key="1">
    <citation type="journal article" date="2019" name="Int. J. Syst. Evol. Microbiol.">
        <title>The Global Catalogue of Microorganisms (GCM) 10K type strain sequencing project: providing services to taxonomists for standard genome sequencing and annotation.</title>
        <authorList>
            <consortium name="The Broad Institute Genomics Platform"/>
            <consortium name="The Broad Institute Genome Sequencing Center for Infectious Disease"/>
            <person name="Wu L."/>
            <person name="Ma J."/>
        </authorList>
    </citation>
    <scope>NUCLEOTIDE SEQUENCE [LARGE SCALE GENOMIC DNA]</scope>
    <source>
        <strain evidence="4">CGMCC 1.12766</strain>
    </source>
</reference>
<dbReference type="Pfam" id="PF01381">
    <property type="entry name" value="HTH_3"/>
    <property type="match status" value="1"/>
</dbReference>
<evidence type="ECO:0000259" key="2">
    <source>
        <dbReference type="PROSITE" id="PS50943"/>
    </source>
</evidence>
<dbReference type="InterPro" id="IPR010982">
    <property type="entry name" value="Lambda_DNA-bd_dom_sf"/>
</dbReference>